<evidence type="ECO:0000313" key="3">
    <source>
        <dbReference type="Proteomes" id="UP001560573"/>
    </source>
</evidence>
<dbReference type="InterPro" id="IPR013078">
    <property type="entry name" value="His_Pase_superF_clade-1"/>
</dbReference>
<evidence type="ECO:0000256" key="1">
    <source>
        <dbReference type="NCBIfam" id="TIGR03162"/>
    </source>
</evidence>
<dbReference type="PANTHER" id="PTHR48100">
    <property type="entry name" value="BROAD-SPECIFICITY PHOSPHATASE YOR283W-RELATED"/>
    <property type="match status" value="1"/>
</dbReference>
<name>A0ABV3ZMQ6_9BACT</name>
<dbReference type="Pfam" id="PF00300">
    <property type="entry name" value="His_Phos_1"/>
    <property type="match status" value="1"/>
</dbReference>
<protein>
    <recommendedName>
        <fullName evidence="1">Alpha-ribazole phosphatase</fullName>
        <ecNumber evidence="1">3.1.3.73</ecNumber>
    </recommendedName>
</protein>
<dbReference type="Proteomes" id="UP001560573">
    <property type="component" value="Unassembled WGS sequence"/>
</dbReference>
<dbReference type="EC" id="3.1.3.73" evidence="1"/>
<reference evidence="2 3" key="1">
    <citation type="submission" date="2023-07" db="EMBL/GenBank/DDBJ databases">
        <authorList>
            <person name="Lian W.-H."/>
        </authorList>
    </citation>
    <scope>NUCLEOTIDE SEQUENCE [LARGE SCALE GENOMIC DNA]</scope>
    <source>
        <strain evidence="2 3">SYSU DXS3180</strain>
    </source>
</reference>
<dbReference type="InterPro" id="IPR029033">
    <property type="entry name" value="His_PPase_superfam"/>
</dbReference>
<dbReference type="NCBIfam" id="TIGR03162">
    <property type="entry name" value="ribazole_cobC"/>
    <property type="match status" value="1"/>
</dbReference>
<evidence type="ECO:0000313" key="2">
    <source>
        <dbReference type="EMBL" id="MEX6691172.1"/>
    </source>
</evidence>
<dbReference type="InterPro" id="IPR017578">
    <property type="entry name" value="Ribazole_CobC"/>
</dbReference>
<accession>A0ABV3ZMQ6</accession>
<dbReference type="EMBL" id="JAULBC010000014">
    <property type="protein sequence ID" value="MEX6691172.1"/>
    <property type="molecule type" value="Genomic_DNA"/>
</dbReference>
<keyword evidence="3" id="KW-1185">Reference proteome</keyword>
<comment type="caution">
    <text evidence="2">The sequence shown here is derived from an EMBL/GenBank/DDBJ whole genome shotgun (WGS) entry which is preliminary data.</text>
</comment>
<dbReference type="InterPro" id="IPR050275">
    <property type="entry name" value="PGM_Phosphatase"/>
</dbReference>
<dbReference type="SUPFAM" id="SSF53254">
    <property type="entry name" value="Phosphoglycerate mutase-like"/>
    <property type="match status" value="1"/>
</dbReference>
<dbReference type="SMART" id="SM00855">
    <property type="entry name" value="PGAM"/>
    <property type="match status" value="1"/>
</dbReference>
<organism evidence="2 3">
    <name type="scientific">Danxiaibacter flavus</name>
    <dbReference type="NCBI Taxonomy" id="3049108"/>
    <lineage>
        <taxon>Bacteria</taxon>
        <taxon>Pseudomonadati</taxon>
        <taxon>Bacteroidota</taxon>
        <taxon>Chitinophagia</taxon>
        <taxon>Chitinophagales</taxon>
        <taxon>Chitinophagaceae</taxon>
        <taxon>Danxiaibacter</taxon>
    </lineage>
</organism>
<dbReference type="Gene3D" id="3.40.50.1240">
    <property type="entry name" value="Phosphoglycerate mutase-like"/>
    <property type="match status" value="1"/>
</dbReference>
<dbReference type="CDD" id="cd07067">
    <property type="entry name" value="HP_PGM_like"/>
    <property type="match status" value="1"/>
</dbReference>
<dbReference type="PANTHER" id="PTHR48100:SF59">
    <property type="entry name" value="ADENOSYLCOBALAMIN_ALPHA-RIBAZOLE PHOSPHATASE"/>
    <property type="match status" value="1"/>
</dbReference>
<dbReference type="RefSeq" id="WP_369332588.1">
    <property type="nucleotide sequence ID" value="NZ_JAULBC010000014.1"/>
</dbReference>
<sequence length="198" mass="22616">MEIYLIRHTTPDVARGICYGQADIDVTDSFHTEASLIKAYLPASIQQVHCSPLQRCRKLAELLFPQALIQYHDALKEINCGDWELKKWDDIDKAEIQPWMEDFVNVCIPNGENYVQLHERCSLLFDQLIQNAPAAIVTHGGVIRSILSHITSTPLKESFNKFSLHYGCVVKITMENSQYAYNIVHNIIPPEVETHKPK</sequence>
<proteinExistence type="predicted"/>
<gene>
    <name evidence="2" type="primary">cobC</name>
    <name evidence="2" type="ORF">QTN47_26925</name>
</gene>